<dbReference type="OrthoDB" id="7860129at2"/>
<dbReference type="AlphaFoldDB" id="V9VT35"/>
<accession>V9VT35</accession>
<evidence type="ECO:0000313" key="1">
    <source>
        <dbReference type="EMBL" id="AHD01188.1"/>
    </source>
</evidence>
<protein>
    <recommendedName>
        <fullName evidence="3">DUF2190 domain-containing protein</fullName>
    </recommendedName>
</protein>
<evidence type="ECO:0008006" key="3">
    <source>
        <dbReference type="Google" id="ProtNLM"/>
    </source>
</evidence>
<dbReference type="HOGENOM" id="CLU_158629_0_0_5"/>
<organism evidence="1 2">
    <name type="scientific">Leisingera methylohalidivorans DSM 14336</name>
    <dbReference type="NCBI Taxonomy" id="999552"/>
    <lineage>
        <taxon>Bacteria</taxon>
        <taxon>Pseudomonadati</taxon>
        <taxon>Pseudomonadota</taxon>
        <taxon>Alphaproteobacteria</taxon>
        <taxon>Rhodobacterales</taxon>
        <taxon>Roseobacteraceae</taxon>
        <taxon>Leisingera</taxon>
    </lineage>
</organism>
<evidence type="ECO:0000313" key="2">
    <source>
        <dbReference type="Proteomes" id="UP000018780"/>
    </source>
</evidence>
<dbReference type="PATRIC" id="fig|999552.6.peg.2255"/>
<proteinExistence type="predicted"/>
<sequence>MIPTFIRGYEAASEITGYRIVKFADPANGQTIDLADSNTAASLGVSDSMGAPAGGMCDVHRAGLVPVILGGPVSTGDPLTSDADAAAVLAAGTASTTVRIVGFADEPGIAGDTIMAFLAPGLLHEA</sequence>
<dbReference type="RefSeq" id="WP_024090503.1">
    <property type="nucleotide sequence ID" value="NC_023135.1"/>
</dbReference>
<dbReference type="KEGG" id="lmd:METH_11315"/>
<reference evidence="1 2" key="1">
    <citation type="submission" date="2013-09" db="EMBL/GenBank/DDBJ databases">
        <authorList>
            <consortium name="DOE Joint Genome Institute"/>
            <person name="Klenk H.-P."/>
            <person name="Huntemann M."/>
            <person name="Han J."/>
            <person name="Chen A."/>
            <person name="Kyrpides N."/>
            <person name="Mavromatis K."/>
            <person name="Markowitz V."/>
            <person name="Palaniappan K."/>
            <person name="Ivanova N."/>
            <person name="Schaumberg A."/>
            <person name="Pati A."/>
            <person name="Liolios K."/>
            <person name="Nordberg H.P."/>
            <person name="Cantor M.N."/>
            <person name="Hua S.X."/>
            <person name="Woyke T."/>
        </authorList>
    </citation>
    <scope>NUCLEOTIDE SEQUENCE [LARGE SCALE GENOMIC DNA]</scope>
    <source>
        <strain evidence="1 2">DSM 14336</strain>
    </source>
</reference>
<dbReference type="EMBL" id="CP006773">
    <property type="protein sequence ID" value="AHD01188.1"/>
    <property type="molecule type" value="Genomic_DNA"/>
</dbReference>
<gene>
    <name evidence="1" type="ORF">METH_11315</name>
</gene>
<keyword evidence="2" id="KW-1185">Reference proteome</keyword>
<dbReference type="STRING" id="999552.METH_11315"/>
<dbReference type="Proteomes" id="UP000018780">
    <property type="component" value="Chromosome"/>
</dbReference>
<name>V9VT35_9RHOB</name>